<accession>A0ABY2Z4N8</accession>
<gene>
    <name evidence="1" type="ORF">FJR74_02440</name>
</gene>
<keyword evidence="2" id="KW-1185">Reference proteome</keyword>
<protein>
    <submittedName>
        <fullName evidence="1">Uncharacterized protein</fullName>
    </submittedName>
</protein>
<dbReference type="RefSeq" id="WP_140914962.1">
    <property type="nucleotide sequence ID" value="NZ_VHHP01000006.1"/>
</dbReference>
<dbReference type="EMBL" id="VHHP01000006">
    <property type="protein sequence ID" value="TPR53533.1"/>
    <property type="molecule type" value="Genomic_DNA"/>
</dbReference>
<proteinExistence type="predicted"/>
<evidence type="ECO:0000313" key="1">
    <source>
        <dbReference type="EMBL" id="TPR53533.1"/>
    </source>
</evidence>
<reference evidence="1" key="1">
    <citation type="submission" date="2019-06" db="EMBL/GenBank/DDBJ databases">
        <title>Mycoplasma neophronis type strain whole genome sequence.</title>
        <authorList>
            <person name="Spergser J."/>
        </authorList>
    </citation>
    <scope>NUCLEOTIDE SEQUENCE [LARGE SCALE GENOMIC DNA]</scope>
    <source>
        <strain evidence="1">DSM 24097</strain>
    </source>
</reference>
<name>A0ABY2Z4N8_9BACT</name>
<sequence>MKLRESKINDLNTPEQFINDLEIKVNDFINRYIKIKDEKINLIINYYQEINNAMNYATNELSEKKYYDIANSLINNIKSLDRPNMQMASQNIILNKEKIKIFLNEAKTSKANIDNEEK</sequence>
<evidence type="ECO:0000313" key="2">
    <source>
        <dbReference type="Proteomes" id="UP000316851"/>
    </source>
</evidence>
<comment type="caution">
    <text evidence="1">The sequence shown here is derived from an EMBL/GenBank/DDBJ whole genome shotgun (WGS) entry which is preliminary data.</text>
</comment>
<dbReference type="Proteomes" id="UP000316851">
    <property type="component" value="Unassembled WGS sequence"/>
</dbReference>
<organism evidence="1 2">
    <name type="scientific">Metamycoplasma neophronis</name>
    <dbReference type="NCBI Taxonomy" id="872983"/>
    <lineage>
        <taxon>Bacteria</taxon>
        <taxon>Bacillati</taxon>
        <taxon>Mycoplasmatota</taxon>
        <taxon>Mycoplasmoidales</taxon>
        <taxon>Metamycoplasmataceae</taxon>
        <taxon>Metamycoplasma</taxon>
    </lineage>
</organism>